<keyword evidence="2" id="KW-1185">Reference proteome</keyword>
<dbReference type="AlphaFoldDB" id="A0A1I8JPN5"/>
<evidence type="ECO:0000313" key="2">
    <source>
        <dbReference type="Proteomes" id="UP000095280"/>
    </source>
</evidence>
<feature type="region of interest" description="Disordered" evidence="1">
    <location>
        <begin position="9"/>
        <end position="42"/>
    </location>
</feature>
<sequence>EYLMRQEVFTMQGGRLTAAGQQPSTDHRRQESSDSGLASEAVVTPPVLEITDAADTSVDCLLSSLNDSDLLLASDVEMRPTFRQDFQESI</sequence>
<evidence type="ECO:0000256" key="1">
    <source>
        <dbReference type="SAM" id="MobiDB-lite"/>
    </source>
</evidence>
<reference evidence="3" key="1">
    <citation type="submission" date="2016-11" db="UniProtKB">
        <authorList>
            <consortium name="WormBaseParasite"/>
        </authorList>
    </citation>
    <scope>IDENTIFICATION</scope>
</reference>
<name>A0A1I8JPN5_9PLAT</name>
<dbReference type="WBParaSite" id="snap_masked-unitig_39026-processed-gene-0.0-mRNA-1">
    <property type="protein sequence ID" value="snap_masked-unitig_39026-processed-gene-0.0-mRNA-1"/>
    <property type="gene ID" value="snap_masked-unitig_39026-processed-gene-0.0"/>
</dbReference>
<dbReference type="Proteomes" id="UP000095280">
    <property type="component" value="Unplaced"/>
</dbReference>
<evidence type="ECO:0000313" key="3">
    <source>
        <dbReference type="WBParaSite" id="snap_masked-unitig_39026-processed-gene-0.0-mRNA-1"/>
    </source>
</evidence>
<proteinExistence type="predicted"/>
<protein>
    <submittedName>
        <fullName evidence="3">Dystrophin</fullName>
    </submittedName>
</protein>
<accession>A0A1I8JPN5</accession>
<organism evidence="2 3">
    <name type="scientific">Macrostomum lignano</name>
    <dbReference type="NCBI Taxonomy" id="282301"/>
    <lineage>
        <taxon>Eukaryota</taxon>
        <taxon>Metazoa</taxon>
        <taxon>Spiralia</taxon>
        <taxon>Lophotrochozoa</taxon>
        <taxon>Platyhelminthes</taxon>
        <taxon>Rhabditophora</taxon>
        <taxon>Macrostomorpha</taxon>
        <taxon>Macrostomida</taxon>
        <taxon>Macrostomidae</taxon>
        <taxon>Macrostomum</taxon>
    </lineage>
</organism>